<dbReference type="Proteomes" id="UP000199403">
    <property type="component" value="Unassembled WGS sequence"/>
</dbReference>
<reference evidence="3" key="1">
    <citation type="submission" date="2016-10" db="EMBL/GenBank/DDBJ databases">
        <authorList>
            <person name="Varghese N."/>
            <person name="Submissions S."/>
        </authorList>
    </citation>
    <scope>NUCLEOTIDE SEQUENCE [LARGE SCALE GENOMIC DNA]</scope>
    <source>
        <strain evidence="3">IBRC-M 10761</strain>
    </source>
</reference>
<feature type="domain" description="NrtR DNA-binding winged helix" evidence="1">
    <location>
        <begin position="182"/>
        <end position="242"/>
    </location>
</feature>
<protein>
    <recommendedName>
        <fullName evidence="1">NrtR DNA-binding winged helix domain-containing protein</fullName>
    </recommendedName>
</protein>
<dbReference type="InterPro" id="IPR036388">
    <property type="entry name" value="WH-like_DNA-bd_sf"/>
</dbReference>
<evidence type="ECO:0000259" key="1">
    <source>
        <dbReference type="Pfam" id="PF21906"/>
    </source>
</evidence>
<dbReference type="SUPFAM" id="SSF55811">
    <property type="entry name" value="Nudix"/>
    <property type="match status" value="1"/>
</dbReference>
<dbReference type="SUPFAM" id="SSF46785">
    <property type="entry name" value="Winged helix' DNA-binding domain"/>
    <property type="match status" value="1"/>
</dbReference>
<name>A0A1H7AGQ6_9BACT</name>
<gene>
    <name evidence="2" type="ORF">SAMN05192553_10720</name>
</gene>
<organism evidence="2 3">
    <name type="scientific">Cyclobacterium xiamenense</name>
    <dbReference type="NCBI Taxonomy" id="1297121"/>
    <lineage>
        <taxon>Bacteria</taxon>
        <taxon>Pseudomonadati</taxon>
        <taxon>Bacteroidota</taxon>
        <taxon>Cytophagia</taxon>
        <taxon>Cytophagales</taxon>
        <taxon>Cyclobacteriaceae</taxon>
        <taxon>Cyclobacterium</taxon>
    </lineage>
</organism>
<dbReference type="Gene3D" id="1.10.10.10">
    <property type="entry name" value="Winged helix-like DNA-binding domain superfamily/Winged helix DNA-binding domain"/>
    <property type="match status" value="1"/>
</dbReference>
<proteinExistence type="predicted"/>
<evidence type="ECO:0000313" key="2">
    <source>
        <dbReference type="EMBL" id="SEJ64528.1"/>
    </source>
</evidence>
<dbReference type="AlphaFoldDB" id="A0A1H7AGQ6"/>
<evidence type="ECO:0000313" key="3">
    <source>
        <dbReference type="Proteomes" id="UP000199403"/>
    </source>
</evidence>
<dbReference type="InterPro" id="IPR036390">
    <property type="entry name" value="WH_DNA-bd_sf"/>
</dbReference>
<dbReference type="Gene3D" id="3.90.79.10">
    <property type="entry name" value="Nucleoside Triphosphate Pyrophosphohydrolase"/>
    <property type="match status" value="1"/>
</dbReference>
<keyword evidence="3" id="KW-1185">Reference proteome</keyword>
<dbReference type="STRING" id="1416801.SAMN05192553_10720"/>
<dbReference type="OrthoDB" id="9786141at2"/>
<dbReference type="InterPro" id="IPR054105">
    <property type="entry name" value="WHD_NrtR"/>
</dbReference>
<dbReference type="InterPro" id="IPR015797">
    <property type="entry name" value="NUDIX_hydrolase-like_dom_sf"/>
</dbReference>
<dbReference type="EMBL" id="FNZH01000007">
    <property type="protein sequence ID" value="SEJ64528.1"/>
    <property type="molecule type" value="Genomic_DNA"/>
</dbReference>
<dbReference type="RefSeq" id="WP_092177389.1">
    <property type="nucleotide sequence ID" value="NZ_FNZH01000007.1"/>
</dbReference>
<dbReference type="CDD" id="cd18873">
    <property type="entry name" value="NUDIX_NadM_like"/>
    <property type="match status" value="1"/>
</dbReference>
<sequence length="243" mass="28787">MDVLSDKNYIPQVAIDCVIFGYENRQLKVLLSKLAFKGNFYALHSGFIKQEEDLDEAAKRILEDRTGFQDIYLEQFKVFGRADNKRKQFLDALIQSNYSEDRKFLTETNNSNAYAWFTKRFISIGYYALVDMKRVSPKLTQFDVSIDWCPIQEVPELIMHYDEVFQEALAALRTDIDHKFNAFNLLPEKFTMKEVQQIYETIFEKEFTRSNFQKKILDMDVLERLEKRLTGAKNKAPYLYRLK</sequence>
<accession>A0A1H7AGQ6</accession>
<dbReference type="Pfam" id="PF21906">
    <property type="entry name" value="WHD_NrtR"/>
    <property type="match status" value="1"/>
</dbReference>